<dbReference type="RefSeq" id="WP_089228055.1">
    <property type="nucleotide sequence ID" value="NZ_CP108152.1"/>
</dbReference>
<dbReference type="CDD" id="cd16936">
    <property type="entry name" value="HATPase_RsbW-like"/>
    <property type="match status" value="1"/>
</dbReference>
<keyword evidence="3" id="KW-0418">Kinase</keyword>
<dbReference type="GeneID" id="95790903"/>
<dbReference type="SUPFAM" id="SSF55874">
    <property type="entry name" value="ATPase domain of HSP90 chaperone/DNA topoisomerase II/histidine kinase"/>
    <property type="match status" value="1"/>
</dbReference>
<name>A0A239MUV2_9ACTN</name>
<sequence length="152" mass="16401">MEPRLDGRTAHLADWPCIHAGFAHEGDSEAISAARRFTAGFLARVQGEHGVPVPVETVETAQLVVSELVTNTCKYAPGPGLLDLEVDVDTATLLVSVWDTSSTLPLARAAEPGRIGQHGLEIILALCEGYDVQRQPVGKRITVRISLEPRVR</sequence>
<dbReference type="InterPro" id="IPR036890">
    <property type="entry name" value="HATPase_C_sf"/>
</dbReference>
<reference evidence="3 4" key="1">
    <citation type="submission" date="2017-06" db="EMBL/GenBank/DDBJ databases">
        <authorList>
            <person name="Kim H.J."/>
            <person name="Triplett B.A."/>
        </authorList>
    </citation>
    <scope>NUCLEOTIDE SEQUENCE [LARGE SCALE GENOMIC DNA]</scope>
    <source>
        <strain evidence="3 4">CGMCC 4.1858</strain>
    </source>
</reference>
<dbReference type="Gene3D" id="3.30.565.10">
    <property type="entry name" value="Histidine kinase-like ATPase, C-terminal domain"/>
    <property type="match status" value="1"/>
</dbReference>
<keyword evidence="1" id="KW-0723">Serine/threonine-protein kinase</keyword>
<evidence type="ECO:0000259" key="2">
    <source>
        <dbReference type="Pfam" id="PF13581"/>
    </source>
</evidence>
<dbReference type="AlphaFoldDB" id="A0A239MUV2"/>
<evidence type="ECO:0000313" key="3">
    <source>
        <dbReference type="EMBL" id="SNT46577.1"/>
    </source>
</evidence>
<proteinExistence type="predicted"/>
<dbReference type="InterPro" id="IPR050267">
    <property type="entry name" value="Anti-sigma-factor_SerPK"/>
</dbReference>
<dbReference type="Pfam" id="PF13581">
    <property type="entry name" value="HATPase_c_2"/>
    <property type="match status" value="1"/>
</dbReference>
<dbReference type="PANTHER" id="PTHR35526:SF3">
    <property type="entry name" value="ANTI-SIGMA-F FACTOR RSBW"/>
    <property type="match status" value="1"/>
</dbReference>
<organism evidence="3 4">
    <name type="scientific">Actinacidiphila glaucinigra</name>
    <dbReference type="NCBI Taxonomy" id="235986"/>
    <lineage>
        <taxon>Bacteria</taxon>
        <taxon>Bacillati</taxon>
        <taxon>Actinomycetota</taxon>
        <taxon>Actinomycetes</taxon>
        <taxon>Kitasatosporales</taxon>
        <taxon>Streptomycetaceae</taxon>
        <taxon>Actinacidiphila</taxon>
    </lineage>
</organism>
<keyword evidence="3" id="KW-0808">Transferase</keyword>
<dbReference type="PANTHER" id="PTHR35526">
    <property type="entry name" value="ANTI-SIGMA-F FACTOR RSBW-RELATED"/>
    <property type="match status" value="1"/>
</dbReference>
<dbReference type="GO" id="GO:0004674">
    <property type="term" value="F:protein serine/threonine kinase activity"/>
    <property type="evidence" value="ECO:0007669"/>
    <property type="project" value="UniProtKB-KW"/>
</dbReference>
<gene>
    <name evidence="3" type="ORF">SAMN05216252_12832</name>
</gene>
<dbReference type="OrthoDB" id="4304137at2"/>
<feature type="domain" description="Histidine kinase/HSP90-like ATPase" evidence="2">
    <location>
        <begin position="29"/>
        <end position="144"/>
    </location>
</feature>
<dbReference type="Proteomes" id="UP000198280">
    <property type="component" value="Unassembled WGS sequence"/>
</dbReference>
<evidence type="ECO:0000313" key="4">
    <source>
        <dbReference type="Proteomes" id="UP000198280"/>
    </source>
</evidence>
<protein>
    <submittedName>
        <fullName evidence="3">Anti-sigma regulatory factor (Ser/Thr protein kinase)</fullName>
    </submittedName>
</protein>
<evidence type="ECO:0000256" key="1">
    <source>
        <dbReference type="ARBA" id="ARBA00022527"/>
    </source>
</evidence>
<dbReference type="InterPro" id="IPR003594">
    <property type="entry name" value="HATPase_dom"/>
</dbReference>
<keyword evidence="4" id="KW-1185">Reference proteome</keyword>
<dbReference type="EMBL" id="FZOF01000028">
    <property type="protein sequence ID" value="SNT46577.1"/>
    <property type="molecule type" value="Genomic_DNA"/>
</dbReference>
<accession>A0A239MUV2</accession>